<dbReference type="Gene3D" id="1.20.1560.10">
    <property type="entry name" value="ABC transporter type 1, transmembrane domain"/>
    <property type="match status" value="1"/>
</dbReference>
<dbReference type="AlphaFoldDB" id="A0A810Q753"/>
<accession>A0A810Q753</accession>
<proteinExistence type="predicted"/>
<dbReference type="Gene3D" id="3.40.50.300">
    <property type="entry name" value="P-loop containing nucleotide triphosphate hydrolases"/>
    <property type="match status" value="1"/>
</dbReference>
<organism evidence="12 13">
    <name type="scientific">Vescimonas coprocola</name>
    <dbReference type="NCBI Taxonomy" id="2714355"/>
    <lineage>
        <taxon>Bacteria</taxon>
        <taxon>Bacillati</taxon>
        <taxon>Bacillota</taxon>
        <taxon>Clostridia</taxon>
        <taxon>Eubacteriales</taxon>
        <taxon>Oscillospiraceae</taxon>
        <taxon>Vescimonas</taxon>
    </lineage>
</organism>
<dbReference type="GO" id="GO:0005524">
    <property type="term" value="F:ATP binding"/>
    <property type="evidence" value="ECO:0007669"/>
    <property type="project" value="UniProtKB-KW"/>
</dbReference>
<dbReference type="InterPro" id="IPR011527">
    <property type="entry name" value="ABC1_TM_dom"/>
</dbReference>
<dbReference type="InterPro" id="IPR027417">
    <property type="entry name" value="P-loop_NTPase"/>
</dbReference>
<dbReference type="GO" id="GO:0140359">
    <property type="term" value="F:ABC-type transporter activity"/>
    <property type="evidence" value="ECO:0007669"/>
    <property type="project" value="InterPro"/>
</dbReference>
<evidence type="ECO:0000256" key="8">
    <source>
        <dbReference type="ARBA" id="ARBA00023136"/>
    </source>
</evidence>
<protein>
    <submittedName>
        <fullName evidence="12">ABC transporter permease</fullName>
    </submittedName>
</protein>
<keyword evidence="8 9" id="KW-0472">Membrane</keyword>
<dbReference type="SMART" id="SM00382">
    <property type="entry name" value="AAA"/>
    <property type="match status" value="1"/>
</dbReference>
<dbReference type="PROSITE" id="PS50929">
    <property type="entry name" value="ABC_TM1F"/>
    <property type="match status" value="1"/>
</dbReference>
<comment type="subcellular location">
    <subcellularLocation>
        <location evidence="2">Cell membrane</location>
        <topology evidence="2">Multi-pass membrane protein</topology>
    </subcellularLocation>
    <subcellularLocation>
        <location evidence="1">Cell membrane</location>
        <topology evidence="1">Peripheral membrane protein</topology>
    </subcellularLocation>
</comment>
<evidence type="ECO:0000256" key="4">
    <source>
        <dbReference type="ARBA" id="ARBA00022692"/>
    </source>
</evidence>
<dbReference type="EMBL" id="AP023418">
    <property type="protein sequence ID" value="BCK82107.1"/>
    <property type="molecule type" value="Genomic_DNA"/>
</dbReference>
<evidence type="ECO:0000256" key="9">
    <source>
        <dbReference type="SAM" id="Phobius"/>
    </source>
</evidence>
<dbReference type="InterPro" id="IPR017871">
    <property type="entry name" value="ABC_transporter-like_CS"/>
</dbReference>
<dbReference type="GO" id="GO:0016887">
    <property type="term" value="F:ATP hydrolysis activity"/>
    <property type="evidence" value="ECO:0007669"/>
    <property type="project" value="InterPro"/>
</dbReference>
<dbReference type="GO" id="GO:0005886">
    <property type="term" value="C:plasma membrane"/>
    <property type="evidence" value="ECO:0007669"/>
    <property type="project" value="UniProtKB-SubCell"/>
</dbReference>
<keyword evidence="4 9" id="KW-0812">Transmembrane</keyword>
<feature type="transmembrane region" description="Helical" evidence="9">
    <location>
        <begin position="224"/>
        <end position="245"/>
    </location>
</feature>
<dbReference type="PROSITE" id="PS50893">
    <property type="entry name" value="ABC_TRANSPORTER_2"/>
    <property type="match status" value="1"/>
</dbReference>
<dbReference type="InterPro" id="IPR036640">
    <property type="entry name" value="ABC1_TM_sf"/>
</dbReference>
<keyword evidence="13" id="KW-1185">Reference proteome</keyword>
<dbReference type="Pfam" id="PF00005">
    <property type="entry name" value="ABC_tran"/>
    <property type="match status" value="1"/>
</dbReference>
<dbReference type="GO" id="GO:0034040">
    <property type="term" value="F:ATPase-coupled lipid transmembrane transporter activity"/>
    <property type="evidence" value="ECO:0007669"/>
    <property type="project" value="TreeGrafter"/>
</dbReference>
<dbReference type="PROSITE" id="PS00211">
    <property type="entry name" value="ABC_TRANSPORTER_1"/>
    <property type="match status" value="1"/>
</dbReference>
<dbReference type="KEGG" id="vcop:MM50RIKEN_18700"/>
<feature type="domain" description="ABC transporter" evidence="10">
    <location>
        <begin position="313"/>
        <end position="525"/>
    </location>
</feature>
<dbReference type="InterPro" id="IPR015856">
    <property type="entry name" value="ABC_transpr_CbiO/EcfA_su"/>
</dbReference>
<dbReference type="Proteomes" id="UP000681035">
    <property type="component" value="Chromosome"/>
</dbReference>
<gene>
    <name evidence="12" type="ORF">MM50RIKEN_18700</name>
</gene>
<evidence type="ECO:0000256" key="3">
    <source>
        <dbReference type="ARBA" id="ARBA00022448"/>
    </source>
</evidence>
<keyword evidence="7 9" id="KW-1133">Transmembrane helix</keyword>
<evidence type="ECO:0000256" key="1">
    <source>
        <dbReference type="ARBA" id="ARBA00004202"/>
    </source>
</evidence>
<dbReference type="InterPro" id="IPR039421">
    <property type="entry name" value="Type_1_exporter"/>
</dbReference>
<evidence type="ECO:0000259" key="11">
    <source>
        <dbReference type="PROSITE" id="PS50929"/>
    </source>
</evidence>
<dbReference type="SUPFAM" id="SSF90123">
    <property type="entry name" value="ABC transporter transmembrane region"/>
    <property type="match status" value="1"/>
</dbReference>
<keyword evidence="5" id="KW-0547">Nucleotide-binding</keyword>
<dbReference type="PANTHER" id="PTHR24221:SF654">
    <property type="entry name" value="ATP-BINDING CASSETTE SUB-FAMILY B MEMBER 6"/>
    <property type="match status" value="1"/>
</dbReference>
<evidence type="ECO:0000256" key="6">
    <source>
        <dbReference type="ARBA" id="ARBA00022840"/>
    </source>
</evidence>
<feature type="transmembrane region" description="Helical" evidence="9">
    <location>
        <begin position="119"/>
        <end position="136"/>
    </location>
</feature>
<dbReference type="PANTHER" id="PTHR24221">
    <property type="entry name" value="ATP-BINDING CASSETTE SUB-FAMILY B"/>
    <property type="match status" value="1"/>
</dbReference>
<evidence type="ECO:0000313" key="12">
    <source>
        <dbReference type="EMBL" id="BCK82107.1"/>
    </source>
</evidence>
<keyword evidence="3" id="KW-0813">Transport</keyword>
<name>A0A810Q753_9FIRM</name>
<evidence type="ECO:0000256" key="7">
    <source>
        <dbReference type="ARBA" id="ARBA00022989"/>
    </source>
</evidence>
<dbReference type="CDD" id="cd03225">
    <property type="entry name" value="ABC_cobalt_CbiO_domain1"/>
    <property type="match status" value="1"/>
</dbReference>
<evidence type="ECO:0000259" key="10">
    <source>
        <dbReference type="PROSITE" id="PS50893"/>
    </source>
</evidence>
<reference evidence="12" key="1">
    <citation type="submission" date="2020-09" db="EMBL/GenBank/DDBJ databases">
        <title>New species isolated from human feces.</title>
        <authorList>
            <person name="Kitahara M."/>
            <person name="Shigeno Y."/>
            <person name="Shime M."/>
            <person name="Matsumoto Y."/>
            <person name="Nakamura S."/>
            <person name="Motooka D."/>
            <person name="Fukuoka S."/>
            <person name="Nishikawa H."/>
            <person name="Benno Y."/>
        </authorList>
    </citation>
    <scope>NUCLEOTIDE SEQUENCE</scope>
    <source>
        <strain evidence="12">MM50</strain>
    </source>
</reference>
<dbReference type="InterPro" id="IPR003439">
    <property type="entry name" value="ABC_transporter-like_ATP-bd"/>
</dbReference>
<evidence type="ECO:0000313" key="13">
    <source>
        <dbReference type="Proteomes" id="UP000681035"/>
    </source>
</evidence>
<evidence type="ECO:0000256" key="2">
    <source>
        <dbReference type="ARBA" id="ARBA00004651"/>
    </source>
</evidence>
<dbReference type="InterPro" id="IPR003593">
    <property type="entry name" value="AAA+_ATPase"/>
</dbReference>
<keyword evidence="6" id="KW-0067">ATP-binding</keyword>
<sequence>MVFIVVISSVLLAVCTSLKPIYLQNAIDAVDVGAGGALTMFLCYVASILGILLFETARQLSTGKYRNSRLFSLKRKVMAHIVYMPPRKFREEQGQNYVTTLNNEIEMLVDSYYVTRLELAYSILVLITCVIALLYINGYLAIIIIVSTVCPIVASAVQGKALEKRTNFYTMALEKLNVMIGNLIHGYPIIKVNHIEREYLQTLEQDNEKAAHAEFAKAKTKIRVNMIIGLLSYIGEVVMVGFSIYEISKGRLSVGALVGALQLSEMLVIPTNSISYQISEMRSVTGIRQKIRQLLSVPDSAAALTAAPTIEYMELDNVSFRHEEKVILSHANYRFEAGKKYLILGENGSGKSTLFKLLTGLETEYEGCISVNGTDIRRLWPALYDQIGVVLQDAFIFDDTFLQNVTLYRPALRERAVSAMHSLGMDAFLASHDLDQVFQNTKGNLSGGERQKLALARVLAENKRVIFLDEATANMDKGSSQKILSQLLRTDGLTVISIEHKVSPEILPLYDTILELRDTHLEERA</sequence>
<feature type="domain" description="ABC transmembrane type-1" evidence="11">
    <location>
        <begin position="3"/>
        <end position="283"/>
    </location>
</feature>
<dbReference type="RefSeq" id="WP_213540703.1">
    <property type="nucleotide sequence ID" value="NZ_AP023418.1"/>
</dbReference>
<evidence type="ECO:0000256" key="5">
    <source>
        <dbReference type="ARBA" id="ARBA00022741"/>
    </source>
</evidence>
<feature type="transmembrane region" description="Helical" evidence="9">
    <location>
        <begin position="142"/>
        <end position="162"/>
    </location>
</feature>
<dbReference type="Pfam" id="PF00664">
    <property type="entry name" value="ABC_membrane"/>
    <property type="match status" value="1"/>
</dbReference>
<feature type="transmembrane region" description="Helical" evidence="9">
    <location>
        <begin position="33"/>
        <end position="54"/>
    </location>
</feature>
<dbReference type="SUPFAM" id="SSF52540">
    <property type="entry name" value="P-loop containing nucleoside triphosphate hydrolases"/>
    <property type="match status" value="1"/>
</dbReference>